<feature type="region of interest" description="Disordered" evidence="1">
    <location>
        <begin position="509"/>
        <end position="535"/>
    </location>
</feature>
<proteinExistence type="predicted"/>
<dbReference type="AlphaFoldDB" id="A0A834R317"/>
<feature type="compositionally biased region" description="Acidic residues" evidence="1">
    <location>
        <begin position="695"/>
        <end position="720"/>
    </location>
</feature>
<organism evidence="2">
    <name type="scientific">Sarcoptes scabiei</name>
    <name type="common">Itch mite</name>
    <name type="synonym">Acarus scabiei</name>
    <dbReference type="NCBI Taxonomy" id="52283"/>
    <lineage>
        <taxon>Eukaryota</taxon>
        <taxon>Metazoa</taxon>
        <taxon>Ecdysozoa</taxon>
        <taxon>Arthropoda</taxon>
        <taxon>Chelicerata</taxon>
        <taxon>Arachnida</taxon>
        <taxon>Acari</taxon>
        <taxon>Acariformes</taxon>
        <taxon>Sarcoptiformes</taxon>
        <taxon>Astigmata</taxon>
        <taxon>Psoroptidia</taxon>
        <taxon>Sarcoptoidea</taxon>
        <taxon>Sarcoptidae</taxon>
        <taxon>Sarcoptinae</taxon>
        <taxon>Sarcoptes</taxon>
    </lineage>
</organism>
<evidence type="ECO:0000313" key="2">
    <source>
        <dbReference type="EMBL" id="KAF7488674.1"/>
    </source>
</evidence>
<feature type="compositionally biased region" description="Polar residues" evidence="1">
    <location>
        <begin position="665"/>
        <end position="685"/>
    </location>
</feature>
<protein>
    <submittedName>
        <fullName evidence="2 3">Uncharacterized protein</fullName>
    </submittedName>
</protein>
<reference evidence="4" key="1">
    <citation type="journal article" date="2020" name="PLoS Negl. Trop. Dis.">
        <title>High-quality nuclear genome for Sarcoptes scabiei-A critical resource for a neglected parasite.</title>
        <authorList>
            <person name="Korhonen P.K."/>
            <person name="Gasser R.B."/>
            <person name="Ma G."/>
            <person name="Wang T."/>
            <person name="Stroehlein A.J."/>
            <person name="Young N.D."/>
            <person name="Ang C.S."/>
            <person name="Fernando D.D."/>
            <person name="Lu H.C."/>
            <person name="Taylor S."/>
            <person name="Reynolds S.L."/>
            <person name="Mofiz E."/>
            <person name="Najaraj S.H."/>
            <person name="Gowda H."/>
            <person name="Madugundu A."/>
            <person name="Renuse S."/>
            <person name="Holt D."/>
            <person name="Pandey A."/>
            <person name="Papenfuss A.T."/>
            <person name="Fischer K."/>
        </authorList>
    </citation>
    <scope>NUCLEOTIDE SEQUENCE [LARGE SCALE GENOMIC DNA]</scope>
</reference>
<reference evidence="2" key="2">
    <citation type="submission" date="2020-01" db="EMBL/GenBank/DDBJ databases">
        <authorList>
            <person name="Korhonen P.K.K."/>
            <person name="Guangxu M.G."/>
            <person name="Wang T.W."/>
            <person name="Stroehlein A.J.S."/>
            <person name="Young N.D."/>
            <person name="Ang C.-S.A."/>
            <person name="Fernando D.W.F."/>
            <person name="Lu H.L."/>
            <person name="Taylor S.T."/>
            <person name="Ehtesham M.E.M."/>
            <person name="Najaraj S.H.N."/>
            <person name="Harsha G.H.G."/>
            <person name="Madugundu A.M."/>
            <person name="Renuse S.R."/>
            <person name="Holt D.H."/>
            <person name="Pandey A.P."/>
            <person name="Papenfuss A.P."/>
            <person name="Gasser R.B.G."/>
            <person name="Fischer K.F."/>
        </authorList>
    </citation>
    <scope>NUCLEOTIDE SEQUENCE</scope>
    <source>
        <strain evidence="2">SSS_KF_BRIS2020</strain>
    </source>
</reference>
<dbReference type="OrthoDB" id="6499150at2759"/>
<evidence type="ECO:0000313" key="4">
    <source>
        <dbReference type="Proteomes" id="UP000070412"/>
    </source>
</evidence>
<name>A0A834R317_SARSC</name>
<feature type="region of interest" description="Disordered" evidence="1">
    <location>
        <begin position="664"/>
        <end position="750"/>
    </location>
</feature>
<sequence>MLDLVDSFKSSLNISPETYQRSATTCTRKNSNLKFNLTNTEMPGNSEQNYNQTDSRSSDPKTINNFRFNFETHSASRNVRNNPDVEDLHQKVQTFVHRMERLIYTNLQANDQSCQSPKNHFPSNLTYENVDDNSIQASNQNFFNLDYMKTLNEQIFQLLLAQNSQINKQQQLLQSWIETQSDLLLRYPTILQERNRNLNINNLFKTNQSESLVNILDQVNDHESIAVPNQNFESISLNKANNHSTLNNQTIPGNRNNNFWDDFKSRTFQNKLQSNFTSNRDSQINLDSNRRISTNSQLFHFQCNDHCRSACNKNSRSHSFPELIDSPKFSLNDRVLKKNDNRIISNCVVDNLTSPKLDKQIKKSNYCDSPQPKNTPISTFYRNRNHFILNETPNSFCNQSSKQASSSMENNVVTVKSDSKIDILPVSKKIKIGEIDATEAADDSFEFLDPRRMIKQYTSDLNPKECDDSEEIIIADSKKSKCENIRPLMPAEGMCYNLHSKTKSFGTILKSSSTSTSKTKSFRPPTTGNESILENNLNYSDENSIADSLRSMSLIESSKERNDDNSLSNSINAYDETDSVASSNKTISSSEEHISTHLKSSSATNSLLKNFDQNNNKRVNINNGNNLIERSTSSIRQQTNNSTSSNVEGNFDTESKIGTKELMDSLSNNDQSNHNWQNGQNSNGTKKIEDSHSDYDEDGKNDDYGNDDDYDEDDINENDENSIQMIPLGNGNAEEIRSNVRLSGDGEQGL</sequence>
<dbReference type="Proteomes" id="UP000070412">
    <property type="component" value="Unassembled WGS sequence"/>
</dbReference>
<reference evidence="3" key="3">
    <citation type="submission" date="2022-06" db="UniProtKB">
        <authorList>
            <consortium name="EnsemblMetazoa"/>
        </authorList>
    </citation>
    <scope>IDENTIFICATION</scope>
</reference>
<feature type="compositionally biased region" description="Polar residues" evidence="1">
    <location>
        <begin position="579"/>
        <end position="589"/>
    </location>
</feature>
<feature type="compositionally biased region" description="Polar residues" evidence="1">
    <location>
        <begin position="628"/>
        <end position="648"/>
    </location>
</feature>
<feature type="compositionally biased region" description="Polar residues" evidence="1">
    <location>
        <begin position="597"/>
        <end position="613"/>
    </location>
</feature>
<feature type="region of interest" description="Disordered" evidence="1">
    <location>
        <begin position="557"/>
        <end position="652"/>
    </location>
</feature>
<gene>
    <name evidence="2" type="ORF">SSS_5433</name>
</gene>
<feature type="region of interest" description="Disordered" evidence="1">
    <location>
        <begin position="36"/>
        <end position="60"/>
    </location>
</feature>
<feature type="compositionally biased region" description="Low complexity" evidence="1">
    <location>
        <begin position="510"/>
        <end position="519"/>
    </location>
</feature>
<evidence type="ECO:0000256" key="1">
    <source>
        <dbReference type="SAM" id="MobiDB-lite"/>
    </source>
</evidence>
<dbReference type="EnsemblMetazoa" id="SSS_5433s_mrna">
    <property type="protein sequence ID" value="KAF7488674.1"/>
    <property type="gene ID" value="SSS_5433"/>
</dbReference>
<evidence type="ECO:0000313" key="3">
    <source>
        <dbReference type="EnsemblMetazoa" id="KAF7488674.1"/>
    </source>
</evidence>
<feature type="compositionally biased region" description="Polar residues" evidence="1">
    <location>
        <begin position="524"/>
        <end position="535"/>
    </location>
</feature>
<dbReference type="EMBL" id="WVUK01000065">
    <property type="protein sequence ID" value="KAF7488674.1"/>
    <property type="molecule type" value="Genomic_DNA"/>
</dbReference>
<accession>A0A834R317</accession>
<feature type="compositionally biased region" description="Low complexity" evidence="1">
    <location>
        <begin position="614"/>
        <end position="626"/>
    </location>
</feature>
<keyword evidence="4" id="KW-1185">Reference proteome</keyword>